<feature type="compositionally biased region" description="Basic and acidic residues" evidence="2">
    <location>
        <begin position="98"/>
        <end position="116"/>
    </location>
</feature>
<proteinExistence type="predicted"/>
<evidence type="ECO:0000256" key="2">
    <source>
        <dbReference type="SAM" id="MobiDB-lite"/>
    </source>
</evidence>
<protein>
    <submittedName>
        <fullName evidence="3">Uncharacterized protein</fullName>
    </submittedName>
</protein>
<reference evidence="3 4" key="1">
    <citation type="journal article" date="2019" name="Int. J. Syst. Evol. Microbiol.">
        <title>The Global Catalogue of Microorganisms (GCM) 10K type strain sequencing project: providing services to taxonomists for standard genome sequencing and annotation.</title>
        <authorList>
            <consortium name="The Broad Institute Genomics Platform"/>
            <consortium name="The Broad Institute Genome Sequencing Center for Infectious Disease"/>
            <person name="Wu L."/>
            <person name="Ma J."/>
        </authorList>
    </citation>
    <scope>NUCLEOTIDE SEQUENCE [LARGE SCALE GENOMIC DNA]</scope>
    <source>
        <strain evidence="3 4">JCM 14718</strain>
    </source>
</reference>
<feature type="region of interest" description="Disordered" evidence="2">
    <location>
        <begin position="336"/>
        <end position="405"/>
    </location>
</feature>
<organism evidence="3 4">
    <name type="scientific">Fodinicola feengrottensis</name>
    <dbReference type="NCBI Taxonomy" id="435914"/>
    <lineage>
        <taxon>Bacteria</taxon>
        <taxon>Bacillati</taxon>
        <taxon>Actinomycetota</taxon>
        <taxon>Actinomycetes</taxon>
        <taxon>Mycobacteriales</taxon>
        <taxon>Fodinicola</taxon>
    </lineage>
</organism>
<dbReference type="EMBL" id="BAAANY010000002">
    <property type="protein sequence ID" value="GAA1659031.1"/>
    <property type="molecule type" value="Genomic_DNA"/>
</dbReference>
<name>A0ABN2FTA2_9ACTN</name>
<feature type="compositionally biased region" description="Basic and acidic residues" evidence="2">
    <location>
        <begin position="364"/>
        <end position="377"/>
    </location>
</feature>
<keyword evidence="4" id="KW-1185">Reference proteome</keyword>
<accession>A0ABN2FTA2</accession>
<comment type="caution">
    <text evidence="3">The sequence shown here is derived from an EMBL/GenBank/DDBJ whole genome shotgun (WGS) entry which is preliminary data.</text>
</comment>
<keyword evidence="1" id="KW-0175">Coiled coil</keyword>
<dbReference type="Proteomes" id="UP001500618">
    <property type="component" value="Unassembled WGS sequence"/>
</dbReference>
<feature type="region of interest" description="Disordered" evidence="2">
    <location>
        <begin position="98"/>
        <end position="129"/>
    </location>
</feature>
<feature type="compositionally biased region" description="Pro residues" evidence="2">
    <location>
        <begin position="379"/>
        <end position="396"/>
    </location>
</feature>
<feature type="coiled-coil region" evidence="1">
    <location>
        <begin position="186"/>
        <end position="213"/>
    </location>
</feature>
<gene>
    <name evidence="3" type="ORF">GCM10009765_05460</name>
</gene>
<evidence type="ECO:0000256" key="1">
    <source>
        <dbReference type="SAM" id="Coils"/>
    </source>
</evidence>
<evidence type="ECO:0000313" key="4">
    <source>
        <dbReference type="Proteomes" id="UP001500618"/>
    </source>
</evidence>
<evidence type="ECO:0000313" key="3">
    <source>
        <dbReference type="EMBL" id="GAA1659031.1"/>
    </source>
</evidence>
<sequence length="405" mass="43811">MTKFSRNRNGVVRSGLSASGVTEKKQQDGVFEEARKTGLKIAGLSPIQWISTTVSTTLLSHNYSLAVLQDTAIRAGVTTALSSALTFGQTVFSKIGEGREGSREMAKDRKAGKDVDTPLDDQVQQHGKGITSLNTRYRRTLELFGKVVRSLKDGQKHTNERLDAVEVSMGDALDQRIQTAVNTAVNAALAGQEQRHQTEIAALQQKVTILEANTDGKLEAVYRHTEERIGAAERRTVSTLNAHTNHVGAELASVREDLGATQAETAGNSELLGKHDGQLREHIDLITEQAHLTMVHGQRMSEQSVKLQEYGGKLTQHSAGLRLAENAFRTLDAKVTASAPPPAPPAAPGVLSPEDAAKAMGVRDGAERLREKARETAPRPQPPHQSPPAQPPPQQPPSSHRHPTR</sequence>